<accession>A0A7C3CFD7</accession>
<dbReference type="Proteomes" id="UP000886043">
    <property type="component" value="Unassembled WGS sequence"/>
</dbReference>
<dbReference type="InterPro" id="IPR036291">
    <property type="entry name" value="NAD(P)-bd_dom_sf"/>
</dbReference>
<comment type="caution">
    <text evidence="3">The sequence shown here is derived from an EMBL/GenBank/DDBJ whole genome shotgun (WGS) entry which is preliminary data.</text>
</comment>
<dbReference type="PANTHER" id="PTHR43249">
    <property type="entry name" value="UDP-N-ACETYL-2-AMINO-2-DEOXY-D-GLUCURONATE OXIDASE"/>
    <property type="match status" value="1"/>
</dbReference>
<evidence type="ECO:0000313" key="3">
    <source>
        <dbReference type="EMBL" id="HFC97290.1"/>
    </source>
</evidence>
<dbReference type="Pfam" id="PF01408">
    <property type="entry name" value="GFO_IDH_MocA"/>
    <property type="match status" value="1"/>
</dbReference>
<feature type="domain" description="GFO/IDH/MocA-like oxidoreductase" evidence="2">
    <location>
        <begin position="133"/>
        <end position="255"/>
    </location>
</feature>
<dbReference type="EMBL" id="DRMH01000022">
    <property type="protein sequence ID" value="HFC97290.1"/>
    <property type="molecule type" value="Genomic_DNA"/>
</dbReference>
<proteinExistence type="predicted"/>
<dbReference type="GO" id="GO:0000166">
    <property type="term" value="F:nucleotide binding"/>
    <property type="evidence" value="ECO:0007669"/>
    <property type="project" value="InterPro"/>
</dbReference>
<dbReference type="Gene3D" id="3.30.360.10">
    <property type="entry name" value="Dihydrodipicolinate Reductase, domain 2"/>
    <property type="match status" value="1"/>
</dbReference>
<dbReference type="Gene3D" id="3.40.50.720">
    <property type="entry name" value="NAD(P)-binding Rossmann-like Domain"/>
    <property type="match status" value="1"/>
</dbReference>
<dbReference type="Pfam" id="PF22725">
    <property type="entry name" value="GFO_IDH_MocA_C3"/>
    <property type="match status" value="1"/>
</dbReference>
<dbReference type="InterPro" id="IPR052515">
    <property type="entry name" value="Gfo/Idh/MocA_Oxidoreductase"/>
</dbReference>
<dbReference type="InterPro" id="IPR055170">
    <property type="entry name" value="GFO_IDH_MocA-like_dom"/>
</dbReference>
<dbReference type="AlphaFoldDB" id="A0A7C3CFD7"/>
<name>A0A7C3CFD7_9BACT</name>
<dbReference type="SUPFAM" id="SSF55347">
    <property type="entry name" value="Glyceraldehyde-3-phosphate dehydrogenase-like, C-terminal domain"/>
    <property type="match status" value="1"/>
</dbReference>
<organism evidence="3">
    <name type="scientific">Thermosulfurimonas dismutans</name>
    <dbReference type="NCBI Taxonomy" id="999894"/>
    <lineage>
        <taxon>Bacteria</taxon>
        <taxon>Pseudomonadati</taxon>
        <taxon>Thermodesulfobacteriota</taxon>
        <taxon>Thermodesulfobacteria</taxon>
        <taxon>Thermodesulfobacteriales</taxon>
        <taxon>Thermodesulfobacteriaceae</taxon>
        <taxon>Thermosulfurimonas</taxon>
    </lineage>
</organism>
<gene>
    <name evidence="3" type="ORF">ENJ40_02365</name>
</gene>
<evidence type="ECO:0000259" key="2">
    <source>
        <dbReference type="Pfam" id="PF22725"/>
    </source>
</evidence>
<dbReference type="PANTHER" id="PTHR43249:SF1">
    <property type="entry name" value="D-GLUCOSIDE 3-DEHYDROGENASE"/>
    <property type="match status" value="1"/>
</dbReference>
<protein>
    <submittedName>
        <fullName evidence="3">Gfo/Idh/MocA family oxidoreductase</fullName>
    </submittedName>
</protein>
<dbReference type="SUPFAM" id="SSF51735">
    <property type="entry name" value="NAD(P)-binding Rossmann-fold domains"/>
    <property type="match status" value="1"/>
</dbReference>
<sequence>MRKVKIALIGCGKAATRHRRIFRELPEAEVVAVSDLNPEKARAFAEDLSAKPYTDWRRMLEAHPEVEVVDIAVPSGLHARVALPVMREYGKHVLLEKPITLLISEAREMAETARRLGLKLVTVYQNRFNLPVKLVREALLSGHFGKPVLFSARFYWCRRQDYYDSAAWRGTWALDGGALAQQGAHHVDMLRWLAGEVESVYAEMATRLSRLEAEDILVGTIRFKNGALGTIEATTCARPRDLGAELTILGERGSARIGGFAMNEILDLAFEDGFPPPEVLEAHRKNPEDPLGFAHRECLRAALRYFAGEPPDPRLCLPEEAVASLELVQALYESAERGEPVRFPFEPQKSRLGKGV</sequence>
<evidence type="ECO:0000259" key="1">
    <source>
        <dbReference type="Pfam" id="PF01408"/>
    </source>
</evidence>
<dbReference type="InterPro" id="IPR000683">
    <property type="entry name" value="Gfo/Idh/MocA-like_OxRdtase_N"/>
</dbReference>
<feature type="domain" description="Gfo/Idh/MocA-like oxidoreductase N-terminal" evidence="1">
    <location>
        <begin position="4"/>
        <end position="120"/>
    </location>
</feature>
<reference evidence="3" key="1">
    <citation type="journal article" date="2020" name="mSystems">
        <title>Genome- and Community-Level Interaction Insights into Carbon Utilization and Element Cycling Functions of Hydrothermarchaeota in Hydrothermal Sediment.</title>
        <authorList>
            <person name="Zhou Z."/>
            <person name="Liu Y."/>
            <person name="Xu W."/>
            <person name="Pan J."/>
            <person name="Luo Z.H."/>
            <person name="Li M."/>
        </authorList>
    </citation>
    <scope>NUCLEOTIDE SEQUENCE [LARGE SCALE GENOMIC DNA]</scope>
    <source>
        <strain evidence="3">HyVt-483</strain>
    </source>
</reference>